<dbReference type="AlphaFoldDB" id="A0A0D7AHC6"/>
<dbReference type="PANTHER" id="PTHR12857:SF0">
    <property type="entry name" value="CXXC MOTIF CONTAINING ZINC BINDING PROTEIN"/>
    <property type="match status" value="1"/>
</dbReference>
<protein>
    <submittedName>
        <fullName evidence="4">DUF866-domain-containing protein</fullName>
    </submittedName>
</protein>
<dbReference type="Pfam" id="PF05907">
    <property type="entry name" value="CXXC_Zn-b_euk"/>
    <property type="match status" value="2"/>
</dbReference>
<keyword evidence="5" id="KW-1185">Reference proteome</keyword>
<accession>A0A0D7AHC6</accession>
<organism evidence="4 5">
    <name type="scientific">Fistulina hepatica ATCC 64428</name>
    <dbReference type="NCBI Taxonomy" id="1128425"/>
    <lineage>
        <taxon>Eukaryota</taxon>
        <taxon>Fungi</taxon>
        <taxon>Dikarya</taxon>
        <taxon>Basidiomycota</taxon>
        <taxon>Agaricomycotina</taxon>
        <taxon>Agaricomycetes</taxon>
        <taxon>Agaricomycetidae</taxon>
        <taxon>Agaricales</taxon>
        <taxon>Fistulinaceae</taxon>
        <taxon>Fistulina</taxon>
    </lineage>
</organism>
<comment type="similarity">
    <text evidence="1">Belongs to the UPF0587 family.</text>
</comment>
<evidence type="ECO:0000256" key="1">
    <source>
        <dbReference type="ARBA" id="ARBA00007818"/>
    </source>
</evidence>
<dbReference type="PANTHER" id="PTHR12857">
    <property type="entry name" value="CXXC MOTIF CONTAINING ZINC BINDING PROTEIN"/>
    <property type="match status" value="1"/>
</dbReference>
<evidence type="ECO:0000256" key="2">
    <source>
        <dbReference type="ARBA" id="ARBA00022723"/>
    </source>
</evidence>
<evidence type="ECO:0000256" key="3">
    <source>
        <dbReference type="ARBA" id="ARBA00022833"/>
    </source>
</evidence>
<dbReference type="OrthoDB" id="10248838at2759"/>
<dbReference type="SUPFAM" id="SSF141678">
    <property type="entry name" value="MAL13P1.257-like"/>
    <property type="match status" value="2"/>
</dbReference>
<keyword evidence="2" id="KW-0479">Metal-binding</keyword>
<dbReference type="InterPro" id="IPR008584">
    <property type="entry name" value="CXXC_Zn-binding_euk"/>
</dbReference>
<sequence length="211" mass="23299">MSKPVSHHSIIPPSTGASMVRLALYIKAELTNVVDLQPASDDFEYSFKVQCTKCRAVHPNWVTLNHKVSATPPHALPLGLFLTGGSYPQDKYEVSGGKNSTAHFVWRCHECKCESSAKFETSPVTPYSDENVQFAPLLIIECRGLEFTDFDPSGIWKCSGTSGTSFTVDLEDRTFRSEGVWSDYDEKAAVPVGISEFASEWRALKGKTGKK</sequence>
<keyword evidence="3" id="KW-0862">Zinc</keyword>
<dbReference type="EMBL" id="KN881675">
    <property type="protein sequence ID" value="KIY50554.1"/>
    <property type="molecule type" value="Genomic_DNA"/>
</dbReference>
<proteinExistence type="inferred from homology"/>
<dbReference type="GO" id="GO:0008270">
    <property type="term" value="F:zinc ion binding"/>
    <property type="evidence" value="ECO:0007669"/>
    <property type="project" value="TreeGrafter"/>
</dbReference>
<reference evidence="4 5" key="1">
    <citation type="journal article" date="2015" name="Fungal Genet. Biol.">
        <title>Evolution of novel wood decay mechanisms in Agaricales revealed by the genome sequences of Fistulina hepatica and Cylindrobasidium torrendii.</title>
        <authorList>
            <person name="Floudas D."/>
            <person name="Held B.W."/>
            <person name="Riley R."/>
            <person name="Nagy L.G."/>
            <person name="Koehler G."/>
            <person name="Ransdell A.S."/>
            <person name="Younus H."/>
            <person name="Chow J."/>
            <person name="Chiniquy J."/>
            <person name="Lipzen A."/>
            <person name="Tritt A."/>
            <person name="Sun H."/>
            <person name="Haridas S."/>
            <person name="LaButti K."/>
            <person name="Ohm R.A."/>
            <person name="Kues U."/>
            <person name="Blanchette R.A."/>
            <person name="Grigoriev I.V."/>
            <person name="Minto R.E."/>
            <person name="Hibbett D.S."/>
        </authorList>
    </citation>
    <scope>NUCLEOTIDE SEQUENCE [LARGE SCALE GENOMIC DNA]</scope>
    <source>
        <strain evidence="4 5">ATCC 64428</strain>
    </source>
</reference>
<gene>
    <name evidence="4" type="ORF">FISHEDRAFT_57370</name>
</gene>
<evidence type="ECO:0000313" key="4">
    <source>
        <dbReference type="EMBL" id="KIY50554.1"/>
    </source>
</evidence>
<dbReference type="Proteomes" id="UP000054144">
    <property type="component" value="Unassembled WGS sequence"/>
</dbReference>
<name>A0A0D7AHC6_9AGAR</name>
<evidence type="ECO:0000313" key="5">
    <source>
        <dbReference type="Proteomes" id="UP000054144"/>
    </source>
</evidence>